<comment type="caution">
    <text evidence="3">The sequence shown here is derived from an EMBL/GenBank/DDBJ whole genome shotgun (WGS) entry which is preliminary data.</text>
</comment>
<feature type="domain" description="Flavin reductase like" evidence="2">
    <location>
        <begin position="23"/>
        <end position="171"/>
    </location>
</feature>
<evidence type="ECO:0000259" key="2">
    <source>
        <dbReference type="SMART" id="SM00903"/>
    </source>
</evidence>
<dbReference type="PANTHER" id="PTHR30466">
    <property type="entry name" value="FLAVIN REDUCTASE"/>
    <property type="match status" value="1"/>
</dbReference>
<dbReference type="EMBL" id="MCAS01000011">
    <property type="protein sequence ID" value="RKF47108.1"/>
    <property type="molecule type" value="Genomic_DNA"/>
</dbReference>
<dbReference type="Pfam" id="PF01613">
    <property type="entry name" value="Flavin_Reduct"/>
    <property type="match status" value="1"/>
</dbReference>
<dbReference type="InterPro" id="IPR012349">
    <property type="entry name" value="Split_barrel_FMN-bd"/>
</dbReference>
<proteinExistence type="predicted"/>
<reference evidence="3 4" key="1">
    <citation type="submission" date="2016-07" db="EMBL/GenBank/DDBJ databases">
        <title>Genome analysis of Burkholderia fungorum ES3-20.</title>
        <authorList>
            <person name="Xu D."/>
            <person name="Yao R."/>
            <person name="Zheng S."/>
        </authorList>
    </citation>
    <scope>NUCLEOTIDE SEQUENCE [LARGE SCALE GENOMIC DNA]</scope>
    <source>
        <strain evidence="3 4">ES3-20</strain>
    </source>
</reference>
<dbReference type="SUPFAM" id="SSF50475">
    <property type="entry name" value="FMN-binding split barrel"/>
    <property type="match status" value="1"/>
</dbReference>
<dbReference type="GO" id="GO:0010181">
    <property type="term" value="F:FMN binding"/>
    <property type="evidence" value="ECO:0007669"/>
    <property type="project" value="InterPro"/>
</dbReference>
<dbReference type="RefSeq" id="WP_183081351.1">
    <property type="nucleotide sequence ID" value="NZ_MCAS01000011.1"/>
</dbReference>
<dbReference type="AlphaFoldDB" id="A0A3R7HIC4"/>
<dbReference type="SMART" id="SM00903">
    <property type="entry name" value="Flavin_Reduct"/>
    <property type="match status" value="1"/>
</dbReference>
<keyword evidence="1" id="KW-0560">Oxidoreductase</keyword>
<gene>
    <name evidence="3" type="ORF">BCY88_24450</name>
</gene>
<dbReference type="GO" id="GO:0042602">
    <property type="term" value="F:riboflavin reductase (NADPH) activity"/>
    <property type="evidence" value="ECO:0007669"/>
    <property type="project" value="TreeGrafter"/>
</dbReference>
<dbReference type="PANTHER" id="PTHR30466:SF1">
    <property type="entry name" value="FMN REDUCTASE (NADH) RUTF"/>
    <property type="match status" value="1"/>
</dbReference>
<evidence type="ECO:0000313" key="4">
    <source>
        <dbReference type="Proteomes" id="UP000283709"/>
    </source>
</evidence>
<dbReference type="GO" id="GO:0006208">
    <property type="term" value="P:pyrimidine nucleobase catabolic process"/>
    <property type="evidence" value="ECO:0007669"/>
    <property type="project" value="TreeGrafter"/>
</dbReference>
<dbReference type="InterPro" id="IPR050268">
    <property type="entry name" value="NADH-dep_flavin_reductase"/>
</dbReference>
<accession>A0A3R7HIC4</accession>
<name>A0A3R7HIC4_9BURK</name>
<evidence type="ECO:0000256" key="1">
    <source>
        <dbReference type="ARBA" id="ARBA00023002"/>
    </source>
</evidence>
<evidence type="ECO:0000313" key="3">
    <source>
        <dbReference type="EMBL" id="RKF47108.1"/>
    </source>
</evidence>
<protein>
    <recommendedName>
        <fullName evidence="2">Flavin reductase like domain-containing protein</fullName>
    </recommendedName>
</protein>
<sequence length="184" mass="19047">MNPTPPTLPSTNQPLAEAFRAGMRRLAAGVCVVAARNGAGIPLGVTATALCSLTIEPPALLVCVNLSSPLAQWLTTGAGFSVNLLGHDHERLARVFGGMAGVPREARFDHGEWREGADGAPHLADALANFQCSVARTTDYGTHRVVIGAVDAVSLGEAAAALVYRDGAFHPLPAIQTESRASTA</sequence>
<dbReference type="Gene3D" id="2.30.110.10">
    <property type="entry name" value="Electron Transport, Fmn-binding Protein, Chain A"/>
    <property type="match status" value="1"/>
</dbReference>
<dbReference type="InterPro" id="IPR002563">
    <property type="entry name" value="Flavin_Rdtase-like_dom"/>
</dbReference>
<dbReference type="Proteomes" id="UP000283709">
    <property type="component" value="Unassembled WGS sequence"/>
</dbReference>
<organism evidence="3 4">
    <name type="scientific">Paraburkholderia fungorum</name>
    <dbReference type="NCBI Taxonomy" id="134537"/>
    <lineage>
        <taxon>Bacteria</taxon>
        <taxon>Pseudomonadati</taxon>
        <taxon>Pseudomonadota</taxon>
        <taxon>Betaproteobacteria</taxon>
        <taxon>Burkholderiales</taxon>
        <taxon>Burkholderiaceae</taxon>
        <taxon>Paraburkholderia</taxon>
    </lineage>
</organism>